<dbReference type="EMBL" id="JACTNF010000004">
    <property type="protein sequence ID" value="MBO1074236.1"/>
    <property type="molecule type" value="Genomic_DNA"/>
</dbReference>
<evidence type="ECO:0000313" key="1">
    <source>
        <dbReference type="EMBL" id="MBO1074236.1"/>
    </source>
</evidence>
<comment type="caution">
    <text evidence="1">The sequence shown here is derived from an EMBL/GenBank/DDBJ whole genome shotgun (WGS) entry which is preliminary data.</text>
</comment>
<organism evidence="1 2">
    <name type="scientific">Roseomonas marmotae</name>
    <dbReference type="NCBI Taxonomy" id="2768161"/>
    <lineage>
        <taxon>Bacteria</taxon>
        <taxon>Pseudomonadati</taxon>
        <taxon>Pseudomonadota</taxon>
        <taxon>Alphaproteobacteria</taxon>
        <taxon>Acetobacterales</taxon>
        <taxon>Roseomonadaceae</taxon>
        <taxon>Roseomonas</taxon>
    </lineage>
</organism>
<dbReference type="SUPFAM" id="SSF52540">
    <property type="entry name" value="P-loop containing nucleoside triphosphate hydrolases"/>
    <property type="match status" value="1"/>
</dbReference>
<name>A0ABS3K9U6_9PROT</name>
<dbReference type="Gene3D" id="3.90.1200.10">
    <property type="match status" value="1"/>
</dbReference>
<keyword evidence="2" id="KW-1185">Reference proteome</keyword>
<dbReference type="InterPro" id="IPR011009">
    <property type="entry name" value="Kinase-like_dom_sf"/>
</dbReference>
<accession>A0ABS3K9U6</accession>
<dbReference type="PANTHER" id="PTHR43883">
    <property type="entry name" value="SLR0207 PROTEIN"/>
    <property type="match status" value="1"/>
</dbReference>
<protein>
    <submittedName>
        <fullName evidence="1">AAA family ATPase</fullName>
    </submittedName>
</protein>
<evidence type="ECO:0000313" key="2">
    <source>
        <dbReference type="Proteomes" id="UP001518990"/>
    </source>
</evidence>
<dbReference type="PANTHER" id="PTHR43883:SF1">
    <property type="entry name" value="GLUCONOKINASE"/>
    <property type="match status" value="1"/>
</dbReference>
<dbReference type="RefSeq" id="WP_207445803.1">
    <property type="nucleotide sequence ID" value="NZ_JACTNF010000004.1"/>
</dbReference>
<dbReference type="Pfam" id="PF13671">
    <property type="entry name" value="AAA_33"/>
    <property type="match status" value="1"/>
</dbReference>
<sequence length="488" mass="51036">MSIPPGQSEAAALLARLTGDDSPVETHISAVFVGRGRALKLKKAVNLGFLDFTALPERERFCRRELALNAPAAPGLYRAVHPLTRDADGALALGGAGSPEEWVLEMAELPPDGFLDGLAARGGLDAPLQDALADRLHALHAALPPVSGWDAAGEMRRVVEGNRDAAHAVGLPAAAVDAWAGAALAELDRLAPALAARAAAGQVRRCHGDLHLGNWVMWRGEPVPFDALEFDEVLATIDIGYDLAFLLTDLDQRVGRGAANRVLNRYLARGADIGLLAGLPFWMSVRALIRAHCLQRMNGSGQPRLEAARSYLHRPPARMLAVGGLPGSGKSRLARALAPGLGAAPGALVLRSDEIRKRQHGAAPEQRLPPDAYGAAASAAVHDELFAMAEAAARAGHSVIADAAFLDPAMRAGIEEAARRAGVPFAGFWLEAPLEVLEARVAARIGDASDADVAVLKRAAAAGAGAVVWMPLDATQDCLAAARKALGH</sequence>
<reference evidence="1 2" key="1">
    <citation type="submission" date="2020-09" db="EMBL/GenBank/DDBJ databases">
        <title>Roseomonas.</title>
        <authorList>
            <person name="Zhu W."/>
        </authorList>
    </citation>
    <scope>NUCLEOTIDE SEQUENCE [LARGE SCALE GENOMIC DNA]</scope>
    <source>
        <strain evidence="1 2">1311</strain>
    </source>
</reference>
<proteinExistence type="predicted"/>
<dbReference type="Proteomes" id="UP001518990">
    <property type="component" value="Unassembled WGS sequence"/>
</dbReference>
<dbReference type="InterPro" id="IPR052732">
    <property type="entry name" value="Cell-binding_unc_protein"/>
</dbReference>
<dbReference type="SUPFAM" id="SSF56112">
    <property type="entry name" value="Protein kinase-like (PK-like)"/>
    <property type="match status" value="1"/>
</dbReference>
<dbReference type="Gene3D" id="3.40.50.300">
    <property type="entry name" value="P-loop containing nucleotide triphosphate hydrolases"/>
    <property type="match status" value="1"/>
</dbReference>
<gene>
    <name evidence="1" type="ORF">IAI60_06415</name>
</gene>
<dbReference type="InterPro" id="IPR027417">
    <property type="entry name" value="P-loop_NTPase"/>
</dbReference>